<reference evidence="2" key="2">
    <citation type="submission" date="2019-06" db="EMBL/GenBank/DDBJ databases">
        <title>Genomics analysis of Aphanomyces spp. identifies a new class of oomycete effector associated with host adaptation.</title>
        <authorList>
            <person name="Gaulin E."/>
        </authorList>
    </citation>
    <scope>NUCLEOTIDE SEQUENCE</scope>
    <source>
        <strain evidence="2">CBS 578.67</strain>
    </source>
</reference>
<dbReference type="AlphaFoldDB" id="A0A485KN25"/>
<reference evidence="3 4" key="1">
    <citation type="submission" date="2019-03" db="EMBL/GenBank/DDBJ databases">
        <authorList>
            <person name="Gaulin E."/>
            <person name="Dumas B."/>
        </authorList>
    </citation>
    <scope>NUCLEOTIDE SEQUENCE [LARGE SCALE GENOMIC DNA]</scope>
    <source>
        <strain evidence="3">CBS 568.67</strain>
    </source>
</reference>
<evidence type="ECO:0000313" key="2">
    <source>
        <dbReference type="EMBL" id="KAF0699982.1"/>
    </source>
</evidence>
<keyword evidence="4" id="KW-1185">Reference proteome</keyword>
<dbReference type="Proteomes" id="UP000332933">
    <property type="component" value="Unassembled WGS sequence"/>
</dbReference>
<evidence type="ECO:0000256" key="1">
    <source>
        <dbReference type="SAM" id="MobiDB-lite"/>
    </source>
</evidence>
<evidence type="ECO:0000313" key="3">
    <source>
        <dbReference type="EMBL" id="VFT86340.1"/>
    </source>
</evidence>
<feature type="compositionally biased region" description="Basic and acidic residues" evidence="1">
    <location>
        <begin position="201"/>
        <end position="214"/>
    </location>
</feature>
<dbReference type="EMBL" id="CAADRA010005164">
    <property type="protein sequence ID" value="VFT86340.1"/>
    <property type="molecule type" value="Genomic_DNA"/>
</dbReference>
<evidence type="ECO:0000313" key="4">
    <source>
        <dbReference type="Proteomes" id="UP000332933"/>
    </source>
</evidence>
<feature type="region of interest" description="Disordered" evidence="1">
    <location>
        <begin position="201"/>
        <end position="229"/>
    </location>
</feature>
<protein>
    <submittedName>
        <fullName evidence="3">Aste57867_9461 protein</fullName>
    </submittedName>
</protein>
<organism evidence="3 4">
    <name type="scientific">Aphanomyces stellatus</name>
    <dbReference type="NCBI Taxonomy" id="120398"/>
    <lineage>
        <taxon>Eukaryota</taxon>
        <taxon>Sar</taxon>
        <taxon>Stramenopiles</taxon>
        <taxon>Oomycota</taxon>
        <taxon>Saprolegniomycetes</taxon>
        <taxon>Saprolegniales</taxon>
        <taxon>Verrucalvaceae</taxon>
        <taxon>Aphanomyces</taxon>
    </lineage>
</organism>
<name>A0A485KN25_9STRA</name>
<dbReference type="EMBL" id="VJMH01005143">
    <property type="protein sequence ID" value="KAF0699982.1"/>
    <property type="molecule type" value="Genomic_DNA"/>
</dbReference>
<gene>
    <name evidence="3" type="primary">Aste57867_9461</name>
    <name evidence="2" type="ORF">As57867_009425</name>
    <name evidence="3" type="ORF">ASTE57867_9461</name>
</gene>
<feature type="compositionally biased region" description="Acidic residues" evidence="1">
    <location>
        <begin position="215"/>
        <end position="227"/>
    </location>
</feature>
<accession>A0A485KN25</accession>
<dbReference type="OrthoDB" id="66697at2759"/>
<proteinExistence type="predicted"/>
<sequence length="453" mass="51143">MDGKGKKRKAAVFVDDEIAEINEILQSETTSRESWQIGKRLKTLIDAHPAMTKEQLGNTMCMWGTAIARIASENDDATLAEAAMDKFQQALTLLGKDEMGPYGMALFGSASMIVASEKQDRTVLEAALQQFDMAVQMDTPEAFESHFQYAKALREGSLLVQHLLDMTPETDAAEKEASFQSPATLQQKGLDICQHILEQHKDVMDGESEDAKERDDDDDEEVEDEVTKEDMSEVVLLQAQLLALLATESNEHIYNVFKQSYDMYRDNVNALIEMNAFVCRVPKPTLTEWLPRLEWIETELNSILDSLEFDLPSCYEHVMRESTLEKPKEIDERVPKLLDVLGRNLLEQLKCRPTAAAPTLLAHALRVLKCAHHVHDAFGCYSLATLYALPLYRDPTECHVWLETCESYGVLDDEFQPSDFKTMESEEWYSAFVTNGTLKASTVVVDDENDVAH</sequence>